<dbReference type="Proteomes" id="UP000286134">
    <property type="component" value="Unassembled WGS sequence"/>
</dbReference>
<evidence type="ECO:0000256" key="1">
    <source>
        <dbReference type="SAM" id="MobiDB-lite"/>
    </source>
</evidence>
<feature type="compositionally biased region" description="Acidic residues" evidence="1">
    <location>
        <begin position="466"/>
        <end position="477"/>
    </location>
</feature>
<sequence length="493" mass="55638">MTSLVSIIRFLNRTRGRDRLKAESMGHSLTGPEEFTFSAIIMAYTRRLYDEILREEVFAKSGASCNSLWRCQEVIIKTQRKMELMRQYEDQAAQNHELQRLRDLVLSDYGQLSSVVLAAKDELSLQDFAPQHKNLHPQPPLYSSHKSRGQGNTIGRGGMQNSQEWRDATGPNKEGNPHPPQSSSLNPYVNMSLTYDKPIHLSVGYGVTGYVKPNCKNSPLQLWVQSYLKQMVFGGPGISAHLLVLEYQGYTYEKASATSSVLSNLTWAPSLKEYCTQRITDAFPQRYAKNKIIVRYMKTENYVESEYEEEPISLGTFLADPARKLRTLVGKPEKNWMKAFFQASPDAAKESRKMSQRLNTRKKLRAADGKKGRAKAVADSAFMKVDRGKACPRETPAQSDFNIDSKKFSRVSPEHKAFRLVTVLRGLVNAMAFPRFTLSREHDDLGLFVSMADGGATELKEFTCCDADDESSDTTDGEDLRSETEESETESLK</sequence>
<gene>
    <name evidence="2" type="ORF">OnM2_052074</name>
</gene>
<dbReference type="EMBL" id="MCFK01005257">
    <property type="protein sequence ID" value="RKF60276.1"/>
    <property type="molecule type" value="Genomic_DNA"/>
</dbReference>
<evidence type="ECO:0000313" key="2">
    <source>
        <dbReference type="EMBL" id="RKF60276.1"/>
    </source>
</evidence>
<feature type="region of interest" description="Disordered" evidence="1">
    <location>
        <begin position="466"/>
        <end position="493"/>
    </location>
</feature>
<feature type="compositionally biased region" description="Basic and acidic residues" evidence="1">
    <location>
        <begin position="478"/>
        <end position="493"/>
    </location>
</feature>
<proteinExistence type="predicted"/>
<accession>A0A420HS64</accession>
<dbReference type="AlphaFoldDB" id="A0A420HS64"/>
<evidence type="ECO:0000313" key="3">
    <source>
        <dbReference type="Proteomes" id="UP000286134"/>
    </source>
</evidence>
<name>A0A420HS64_9PEZI</name>
<feature type="region of interest" description="Disordered" evidence="1">
    <location>
        <begin position="131"/>
        <end position="187"/>
    </location>
</feature>
<reference evidence="2 3" key="1">
    <citation type="journal article" date="2018" name="BMC Genomics">
        <title>Comparative genome analyses reveal sequence features reflecting distinct modes of host-adaptation between dicot and monocot powdery mildew.</title>
        <authorList>
            <person name="Wu Y."/>
            <person name="Ma X."/>
            <person name="Pan Z."/>
            <person name="Kale S.D."/>
            <person name="Song Y."/>
            <person name="King H."/>
            <person name="Zhang Q."/>
            <person name="Presley C."/>
            <person name="Deng X."/>
            <person name="Wei C.I."/>
            <person name="Xiao S."/>
        </authorList>
    </citation>
    <scope>NUCLEOTIDE SEQUENCE [LARGE SCALE GENOMIC DNA]</scope>
    <source>
        <strain evidence="2">UMSG2</strain>
    </source>
</reference>
<keyword evidence="3" id="KW-1185">Reference proteome</keyword>
<comment type="caution">
    <text evidence="2">The sequence shown here is derived from an EMBL/GenBank/DDBJ whole genome shotgun (WGS) entry which is preliminary data.</text>
</comment>
<protein>
    <submittedName>
        <fullName evidence="2">Uncharacterized protein</fullName>
    </submittedName>
</protein>
<organism evidence="2 3">
    <name type="scientific">Erysiphe neolycopersici</name>
    <dbReference type="NCBI Taxonomy" id="212602"/>
    <lineage>
        <taxon>Eukaryota</taxon>
        <taxon>Fungi</taxon>
        <taxon>Dikarya</taxon>
        <taxon>Ascomycota</taxon>
        <taxon>Pezizomycotina</taxon>
        <taxon>Leotiomycetes</taxon>
        <taxon>Erysiphales</taxon>
        <taxon>Erysiphaceae</taxon>
        <taxon>Erysiphe</taxon>
    </lineage>
</organism>